<feature type="domain" description="HTH luxR-type" evidence="1">
    <location>
        <begin position="703"/>
        <end position="768"/>
    </location>
</feature>
<dbReference type="RefSeq" id="WP_137812083.1">
    <property type="nucleotide sequence ID" value="NZ_BJFL01000002.1"/>
</dbReference>
<evidence type="ECO:0000313" key="2">
    <source>
        <dbReference type="EMBL" id="GDY28880.1"/>
    </source>
</evidence>
<dbReference type="CDD" id="cd06170">
    <property type="entry name" value="LuxR_C_like"/>
    <property type="match status" value="1"/>
</dbReference>
<dbReference type="InterPro" id="IPR036388">
    <property type="entry name" value="WH-like_DNA-bd_sf"/>
</dbReference>
<evidence type="ECO:0000313" key="3">
    <source>
        <dbReference type="Proteomes" id="UP000298860"/>
    </source>
</evidence>
<dbReference type="PRINTS" id="PR00364">
    <property type="entry name" value="DISEASERSIST"/>
</dbReference>
<accession>A0A4D4J158</accession>
<evidence type="ECO:0000259" key="1">
    <source>
        <dbReference type="PROSITE" id="PS50043"/>
    </source>
</evidence>
<dbReference type="SUPFAM" id="SSF46894">
    <property type="entry name" value="C-terminal effector domain of the bipartite response regulators"/>
    <property type="match status" value="1"/>
</dbReference>
<proteinExistence type="predicted"/>
<dbReference type="GO" id="GO:0003677">
    <property type="term" value="F:DNA binding"/>
    <property type="evidence" value="ECO:0007669"/>
    <property type="project" value="InterPro"/>
</dbReference>
<dbReference type="PRINTS" id="PR00038">
    <property type="entry name" value="HTHLUXR"/>
</dbReference>
<comment type="caution">
    <text evidence="2">The sequence shown here is derived from an EMBL/GenBank/DDBJ whole genome shotgun (WGS) entry which is preliminary data.</text>
</comment>
<dbReference type="Pfam" id="PF25872">
    <property type="entry name" value="HTH_77"/>
    <property type="match status" value="1"/>
</dbReference>
<dbReference type="OrthoDB" id="9812579at2"/>
<sequence>MRTEPRSAGTLPIELTSFVGRRREVAEATRLLPAARLLTVVGFGGVGKTRLAIQVAAKVGRAFPDGRWFVALDSVGDPTLVPETVASALGLHDQAVDPTTRLTEFLADKQALLVLDNCEHLAQACADLVGHLLAHAPGLRILATSRRLLHTPGEQSLAVPPLPVPSAEGDSGGAEAVTLFAERAAAVVPGFRVDGGNRRAVTEICRRLDGIPLAIELAAVRLRSMALPELLTHLEDALQLPAGDLGGVAPRQATLGAVIDWSYWLCSPAERLLWARVSVFSGGFDLVAAEQVCAGEGVDRDSVLDLVAALLDESILTRHETAGGRHVRYRMLDVIRRYGRSVLAESGWLDTALARHVAWCRRLVRECDAAWFGPGQVDWLLRLRGEHANLRAALETCLSGPGDPTAALEITGALRGYWIGCGLLREGRVWLGRALAAAPEPTPARAAALFAAGYLAAMAGEPGTARARFEEAAPLAERFGERGLLAEIRRGLALVAFQRGDHPTALAATDDVLAGQRAAGDLAGLSNSLFQRALIGAFLRDRGAVRPAEECVAICDRRGAGWSGAYARWVLGLARFEAGDPGGAKEPLRRAIPLLRELDDTMGIAQCLETLAWCAAAEGRAEQAARLVGAARTVYRASGARLSEATQSHHAQVDEYQARLRRALGPRSYRTIVAEGESFDLDQAIDDALERGRPAATPAPTEPAPAGGPLTAREREIAQLVSEGLSNRAIAQRLLIAPRTAETHVENILTKLGFTSRAQVAAWVAANHSGASPSPLRTVCDPGRVRMPVRKHTHRHR</sequence>
<dbReference type="InterPro" id="IPR027417">
    <property type="entry name" value="P-loop_NTPase"/>
</dbReference>
<dbReference type="InterPro" id="IPR016032">
    <property type="entry name" value="Sig_transdc_resp-reg_C-effctor"/>
</dbReference>
<dbReference type="Pfam" id="PF00931">
    <property type="entry name" value="NB-ARC"/>
    <property type="match status" value="1"/>
</dbReference>
<keyword evidence="3" id="KW-1185">Reference proteome</keyword>
<dbReference type="Gene3D" id="3.40.50.300">
    <property type="entry name" value="P-loop containing nucleotide triphosphate hydrolases"/>
    <property type="match status" value="1"/>
</dbReference>
<dbReference type="Gene3D" id="1.10.10.10">
    <property type="entry name" value="Winged helix-like DNA-binding domain superfamily/Winged helix DNA-binding domain"/>
    <property type="match status" value="1"/>
</dbReference>
<reference evidence="3" key="1">
    <citation type="submission" date="2019-04" db="EMBL/GenBank/DDBJ databases">
        <title>Draft genome sequence of Pseudonocardiaceae bacterium SL3-2-4.</title>
        <authorList>
            <person name="Ningsih F."/>
            <person name="Yokota A."/>
            <person name="Sakai Y."/>
            <person name="Nanatani K."/>
            <person name="Yabe S."/>
            <person name="Oetari A."/>
            <person name="Sjamsuridzal W."/>
        </authorList>
    </citation>
    <scope>NUCLEOTIDE SEQUENCE [LARGE SCALE GENOMIC DNA]</scope>
    <source>
        <strain evidence="3">SL3-2-4</strain>
    </source>
</reference>
<protein>
    <submittedName>
        <fullName evidence="2">LuxR family transcriptional regulator</fullName>
    </submittedName>
</protein>
<name>A0A4D4J158_9PSEU</name>
<dbReference type="Gene3D" id="1.25.40.10">
    <property type="entry name" value="Tetratricopeptide repeat domain"/>
    <property type="match status" value="1"/>
</dbReference>
<gene>
    <name evidence="2" type="ORF">GTS_05130</name>
</gene>
<dbReference type="GO" id="GO:0006355">
    <property type="term" value="P:regulation of DNA-templated transcription"/>
    <property type="evidence" value="ECO:0007669"/>
    <property type="project" value="InterPro"/>
</dbReference>
<dbReference type="InterPro" id="IPR011990">
    <property type="entry name" value="TPR-like_helical_dom_sf"/>
</dbReference>
<dbReference type="PROSITE" id="PS50043">
    <property type="entry name" value="HTH_LUXR_2"/>
    <property type="match status" value="1"/>
</dbReference>
<dbReference type="PANTHER" id="PTHR47691:SF3">
    <property type="entry name" value="HTH-TYPE TRANSCRIPTIONAL REGULATOR RV0890C-RELATED"/>
    <property type="match status" value="1"/>
</dbReference>
<dbReference type="GO" id="GO:0043531">
    <property type="term" value="F:ADP binding"/>
    <property type="evidence" value="ECO:0007669"/>
    <property type="project" value="InterPro"/>
</dbReference>
<dbReference type="InterPro" id="IPR058852">
    <property type="entry name" value="HTH_77"/>
</dbReference>
<dbReference type="SUPFAM" id="SSF52540">
    <property type="entry name" value="P-loop containing nucleoside triphosphate hydrolases"/>
    <property type="match status" value="1"/>
</dbReference>
<dbReference type="PANTHER" id="PTHR47691">
    <property type="entry name" value="REGULATOR-RELATED"/>
    <property type="match status" value="1"/>
</dbReference>
<dbReference type="SUPFAM" id="SSF48452">
    <property type="entry name" value="TPR-like"/>
    <property type="match status" value="2"/>
</dbReference>
<organism evidence="2 3">
    <name type="scientific">Gandjariella thermophila</name>
    <dbReference type="NCBI Taxonomy" id="1931992"/>
    <lineage>
        <taxon>Bacteria</taxon>
        <taxon>Bacillati</taxon>
        <taxon>Actinomycetota</taxon>
        <taxon>Actinomycetes</taxon>
        <taxon>Pseudonocardiales</taxon>
        <taxon>Pseudonocardiaceae</taxon>
        <taxon>Gandjariella</taxon>
    </lineage>
</organism>
<dbReference type="EMBL" id="BJFL01000002">
    <property type="protein sequence ID" value="GDY28880.1"/>
    <property type="molecule type" value="Genomic_DNA"/>
</dbReference>
<dbReference type="Proteomes" id="UP000298860">
    <property type="component" value="Unassembled WGS sequence"/>
</dbReference>
<dbReference type="Pfam" id="PF00196">
    <property type="entry name" value="GerE"/>
    <property type="match status" value="1"/>
</dbReference>
<dbReference type="InterPro" id="IPR002182">
    <property type="entry name" value="NB-ARC"/>
</dbReference>
<dbReference type="AlphaFoldDB" id="A0A4D4J158"/>
<dbReference type="InterPro" id="IPR000792">
    <property type="entry name" value="Tscrpt_reg_LuxR_C"/>
</dbReference>
<dbReference type="SMART" id="SM00421">
    <property type="entry name" value="HTH_LUXR"/>
    <property type="match status" value="1"/>
</dbReference>